<dbReference type="RefSeq" id="WP_264981531.1">
    <property type="nucleotide sequence ID" value="NZ_AP026708.1"/>
</dbReference>
<dbReference type="Proteomes" id="UP001061361">
    <property type="component" value="Chromosome"/>
</dbReference>
<feature type="domain" description="Doubled CXXCH motif" evidence="2">
    <location>
        <begin position="112"/>
        <end position="150"/>
    </location>
</feature>
<dbReference type="InterPro" id="IPR010177">
    <property type="entry name" value="Paired_CXXCH_1"/>
</dbReference>
<sequence>MKRLLMLCLAAGMLMLAASAFAAGPHDMECMECHSTHYAKGDYAVGVKPLYADNPARTRVGMKIVNIDALCLGCHNEEEGILPVNMHTTHPTGVTPTYTKVPRELLKDGVFSCVSCHNPHPSNANYKYLILPTADGGNMGTFCAKCHPNQSDPESVAAAQSLPLTTDGPGATIVKVKPAAE</sequence>
<dbReference type="SUPFAM" id="SSF48695">
    <property type="entry name" value="Multiheme cytochromes"/>
    <property type="match status" value="1"/>
</dbReference>
<evidence type="ECO:0000259" key="2">
    <source>
        <dbReference type="Pfam" id="PF09699"/>
    </source>
</evidence>
<reference evidence="3" key="1">
    <citation type="submission" date="2022-08" db="EMBL/GenBank/DDBJ databases">
        <title>Genome Sequence of the sulphate-reducing bacterium, Pseudodesulfovibrio portus JCM14722.</title>
        <authorList>
            <person name="Kondo R."/>
            <person name="Kataoka T."/>
        </authorList>
    </citation>
    <scope>NUCLEOTIDE SEQUENCE</scope>
    <source>
        <strain evidence="3">JCM 14722</strain>
    </source>
</reference>
<organism evidence="3 4">
    <name type="scientific">Pseudodesulfovibrio portus</name>
    <dbReference type="NCBI Taxonomy" id="231439"/>
    <lineage>
        <taxon>Bacteria</taxon>
        <taxon>Pseudomonadati</taxon>
        <taxon>Thermodesulfobacteriota</taxon>
        <taxon>Desulfovibrionia</taxon>
        <taxon>Desulfovibrionales</taxon>
        <taxon>Desulfovibrionaceae</taxon>
    </lineage>
</organism>
<dbReference type="Pfam" id="PF09699">
    <property type="entry name" value="Paired_CXXCH_1"/>
    <property type="match status" value="1"/>
</dbReference>
<feature type="chain" id="PRO_5046694333" description="Doubled CXXCH motif domain-containing protein" evidence="1">
    <location>
        <begin position="23"/>
        <end position="181"/>
    </location>
</feature>
<evidence type="ECO:0000313" key="3">
    <source>
        <dbReference type="EMBL" id="BDQ34633.1"/>
    </source>
</evidence>
<dbReference type="Gene3D" id="3.90.10.10">
    <property type="entry name" value="Cytochrome C3"/>
    <property type="match status" value="1"/>
</dbReference>
<accession>A0ABN6RY01</accession>
<evidence type="ECO:0000313" key="4">
    <source>
        <dbReference type="Proteomes" id="UP001061361"/>
    </source>
</evidence>
<feature type="signal peptide" evidence="1">
    <location>
        <begin position="1"/>
        <end position="22"/>
    </location>
</feature>
<keyword evidence="4" id="KW-1185">Reference proteome</keyword>
<protein>
    <recommendedName>
        <fullName evidence="2">Doubled CXXCH motif domain-containing protein</fullName>
    </recommendedName>
</protein>
<evidence type="ECO:0000256" key="1">
    <source>
        <dbReference type="SAM" id="SignalP"/>
    </source>
</evidence>
<dbReference type="EMBL" id="AP026708">
    <property type="protein sequence ID" value="BDQ34633.1"/>
    <property type="molecule type" value="Genomic_DNA"/>
</dbReference>
<keyword evidence="1" id="KW-0732">Signal</keyword>
<name>A0ABN6RY01_9BACT</name>
<gene>
    <name evidence="3" type="ORF">JCM14722_21750</name>
</gene>
<dbReference type="InterPro" id="IPR036280">
    <property type="entry name" value="Multihaem_cyt_sf"/>
</dbReference>
<proteinExistence type="predicted"/>